<accession>A0AAN7LN40</accession>
<name>A0AAN7LN40_TRANT</name>
<organism evidence="2 3">
    <name type="scientific">Trapa natans</name>
    <name type="common">Water chestnut</name>
    <dbReference type="NCBI Taxonomy" id="22666"/>
    <lineage>
        <taxon>Eukaryota</taxon>
        <taxon>Viridiplantae</taxon>
        <taxon>Streptophyta</taxon>
        <taxon>Embryophyta</taxon>
        <taxon>Tracheophyta</taxon>
        <taxon>Spermatophyta</taxon>
        <taxon>Magnoliopsida</taxon>
        <taxon>eudicotyledons</taxon>
        <taxon>Gunneridae</taxon>
        <taxon>Pentapetalae</taxon>
        <taxon>rosids</taxon>
        <taxon>malvids</taxon>
        <taxon>Myrtales</taxon>
        <taxon>Lythraceae</taxon>
        <taxon>Trapa</taxon>
    </lineage>
</organism>
<evidence type="ECO:0000313" key="3">
    <source>
        <dbReference type="Proteomes" id="UP001346149"/>
    </source>
</evidence>
<dbReference type="AlphaFoldDB" id="A0AAN7LN40"/>
<evidence type="ECO:0000313" key="2">
    <source>
        <dbReference type="EMBL" id="KAK4789401.1"/>
    </source>
</evidence>
<reference evidence="2 3" key="1">
    <citation type="journal article" date="2023" name="Hortic Res">
        <title>Pangenome of water caltrop reveals structural variations and asymmetric subgenome divergence after allopolyploidization.</title>
        <authorList>
            <person name="Zhang X."/>
            <person name="Chen Y."/>
            <person name="Wang L."/>
            <person name="Yuan Y."/>
            <person name="Fang M."/>
            <person name="Shi L."/>
            <person name="Lu R."/>
            <person name="Comes H.P."/>
            <person name="Ma Y."/>
            <person name="Chen Y."/>
            <person name="Huang G."/>
            <person name="Zhou Y."/>
            <person name="Zheng Z."/>
            <person name="Qiu Y."/>
        </authorList>
    </citation>
    <scope>NUCLEOTIDE SEQUENCE [LARGE SCALE GENOMIC DNA]</scope>
    <source>
        <strain evidence="2">F231</strain>
    </source>
</reference>
<dbReference type="EMBL" id="JAXQNO010000011">
    <property type="protein sequence ID" value="KAK4789401.1"/>
    <property type="molecule type" value="Genomic_DNA"/>
</dbReference>
<evidence type="ECO:0000256" key="1">
    <source>
        <dbReference type="SAM" id="MobiDB-lite"/>
    </source>
</evidence>
<dbReference type="Proteomes" id="UP001346149">
    <property type="component" value="Unassembled WGS sequence"/>
</dbReference>
<feature type="region of interest" description="Disordered" evidence="1">
    <location>
        <begin position="27"/>
        <end position="53"/>
    </location>
</feature>
<proteinExistence type="predicted"/>
<gene>
    <name evidence="2" type="ORF">SAY86_020720</name>
</gene>
<sequence>MSPPLSVGDLPMASSFPVAYDISMLFDPEMQQPHAGATQQHPPPTVVHQRQQRQVDDDHFMEGCSPTSIARGGGNGGLEAIAGEFMLPYLGRPSPTSSAIGNPLFE</sequence>
<keyword evidence="3" id="KW-1185">Reference proteome</keyword>
<comment type="caution">
    <text evidence="2">The sequence shown here is derived from an EMBL/GenBank/DDBJ whole genome shotgun (WGS) entry which is preliminary data.</text>
</comment>
<protein>
    <submittedName>
        <fullName evidence="2">Uncharacterized protein</fullName>
    </submittedName>
</protein>